<feature type="compositionally biased region" description="Polar residues" evidence="1">
    <location>
        <begin position="125"/>
        <end position="142"/>
    </location>
</feature>
<feature type="region of interest" description="Disordered" evidence="1">
    <location>
        <begin position="259"/>
        <end position="364"/>
    </location>
</feature>
<feature type="compositionally biased region" description="Polar residues" evidence="1">
    <location>
        <begin position="282"/>
        <end position="299"/>
    </location>
</feature>
<sequence>MEGSGYKDAAKLKAALELAQSFKKGGSAQEAPYRNKGGSSTRGSRPQTTRQDQVTLHHLNQSQARQGQQQGRPAPPPLDIPPPSQRSYTNTLASGHSKIGLGPILGTKAADFLGRQDHHPKREALSSSEVTRKNVMSNSTTPDNKKASLNLATAEGFLRLRQSDETKTPVSGMAREGKAPVIVKLPTTNSVAPVLAKPEGSQPLLDATNTTKQTPKDNVIDYPSSLMDQDSAEARKQFIAPPAAFWLLANDQPSVAVATKPVHQPKEPEQGRTPLEAGHGANRSSSSQIQTGGETNGTEPQKEDLRPKVTDLKQKDTSQGQTPSEVGHGNICSSSAQIQTRGKTNSIELQKNIPSKNADKGTPSLDIGGVDSKLCPAAKEWAPASVLANEIGVQFPNIQLHDCIVPTGQSSGHLVSVTPVQFTDGRIVPGISTGQLYLQTPVNVNQGMNPQVIPRPTTPSLSAFGDPLGISYGAPKPVPPTSSKSTATKKKPTQGLKASMWAMK</sequence>
<dbReference type="AlphaFoldDB" id="A0A9P9JC86"/>
<dbReference type="OrthoDB" id="5103823at2759"/>
<evidence type="ECO:0000313" key="2">
    <source>
        <dbReference type="EMBL" id="KAH7160028.1"/>
    </source>
</evidence>
<feature type="compositionally biased region" description="Low complexity" evidence="1">
    <location>
        <begin position="63"/>
        <end position="72"/>
    </location>
</feature>
<feature type="region of interest" description="Disordered" evidence="1">
    <location>
        <begin position="471"/>
        <end position="504"/>
    </location>
</feature>
<keyword evidence="3" id="KW-1185">Reference proteome</keyword>
<feature type="compositionally biased region" description="Polar residues" evidence="1">
    <location>
        <begin position="85"/>
        <end position="94"/>
    </location>
</feature>
<evidence type="ECO:0000256" key="1">
    <source>
        <dbReference type="SAM" id="MobiDB-lite"/>
    </source>
</evidence>
<feature type="compositionally biased region" description="Pro residues" evidence="1">
    <location>
        <begin position="73"/>
        <end position="84"/>
    </location>
</feature>
<reference evidence="2" key="1">
    <citation type="journal article" date="2021" name="Nat. Commun.">
        <title>Genetic determinants of endophytism in the Arabidopsis root mycobiome.</title>
        <authorList>
            <person name="Mesny F."/>
            <person name="Miyauchi S."/>
            <person name="Thiergart T."/>
            <person name="Pickel B."/>
            <person name="Atanasova L."/>
            <person name="Karlsson M."/>
            <person name="Huettel B."/>
            <person name="Barry K.W."/>
            <person name="Haridas S."/>
            <person name="Chen C."/>
            <person name="Bauer D."/>
            <person name="Andreopoulos W."/>
            <person name="Pangilinan J."/>
            <person name="LaButti K."/>
            <person name="Riley R."/>
            <person name="Lipzen A."/>
            <person name="Clum A."/>
            <person name="Drula E."/>
            <person name="Henrissat B."/>
            <person name="Kohler A."/>
            <person name="Grigoriev I.V."/>
            <person name="Martin F.M."/>
            <person name="Hacquard S."/>
        </authorList>
    </citation>
    <scope>NUCLEOTIDE SEQUENCE</scope>
    <source>
        <strain evidence="2">MPI-CAGE-AT-0021</strain>
    </source>
</reference>
<dbReference type="EMBL" id="JAGMUU010000002">
    <property type="protein sequence ID" value="KAH7160028.1"/>
    <property type="molecule type" value="Genomic_DNA"/>
</dbReference>
<evidence type="ECO:0000313" key="3">
    <source>
        <dbReference type="Proteomes" id="UP000717696"/>
    </source>
</evidence>
<feature type="region of interest" description="Disordered" evidence="1">
    <location>
        <begin position="200"/>
        <end position="221"/>
    </location>
</feature>
<accession>A0A9P9JC86</accession>
<feature type="compositionally biased region" description="Basic and acidic residues" evidence="1">
    <location>
        <begin position="300"/>
        <end position="316"/>
    </location>
</feature>
<feature type="compositionally biased region" description="Polar residues" evidence="1">
    <location>
        <begin position="331"/>
        <end position="355"/>
    </location>
</feature>
<feature type="region of interest" description="Disordered" evidence="1">
    <location>
        <begin position="119"/>
        <end position="146"/>
    </location>
</feature>
<proteinExistence type="predicted"/>
<protein>
    <submittedName>
        <fullName evidence="2">Uncharacterized protein</fullName>
    </submittedName>
</protein>
<comment type="caution">
    <text evidence="2">The sequence shown here is derived from an EMBL/GenBank/DDBJ whole genome shotgun (WGS) entry which is preliminary data.</text>
</comment>
<name>A0A9P9JC86_9HYPO</name>
<feature type="compositionally biased region" description="Polar residues" evidence="1">
    <location>
        <begin position="37"/>
        <end position="62"/>
    </location>
</feature>
<gene>
    <name evidence="2" type="ORF">B0J13DRAFT_602602</name>
</gene>
<dbReference type="Proteomes" id="UP000717696">
    <property type="component" value="Unassembled WGS sequence"/>
</dbReference>
<organism evidence="2 3">
    <name type="scientific">Dactylonectria estremocensis</name>
    <dbReference type="NCBI Taxonomy" id="1079267"/>
    <lineage>
        <taxon>Eukaryota</taxon>
        <taxon>Fungi</taxon>
        <taxon>Dikarya</taxon>
        <taxon>Ascomycota</taxon>
        <taxon>Pezizomycotina</taxon>
        <taxon>Sordariomycetes</taxon>
        <taxon>Hypocreomycetidae</taxon>
        <taxon>Hypocreales</taxon>
        <taxon>Nectriaceae</taxon>
        <taxon>Dactylonectria</taxon>
    </lineage>
</organism>
<feature type="region of interest" description="Disordered" evidence="1">
    <location>
        <begin position="22"/>
        <end position="100"/>
    </location>
</feature>